<evidence type="ECO:0000256" key="3">
    <source>
        <dbReference type="ARBA" id="ARBA00022723"/>
    </source>
</evidence>
<gene>
    <name evidence="8" type="ORF">SU86_000205</name>
</gene>
<dbReference type="RefSeq" id="WP_048189118.1">
    <property type="nucleotide sequence ID" value="NZ_CP011097.1"/>
</dbReference>
<keyword evidence="5" id="KW-0560">Oxidoreductase</keyword>
<dbReference type="SMART" id="SM00829">
    <property type="entry name" value="PKS_ER"/>
    <property type="match status" value="1"/>
</dbReference>
<feature type="domain" description="Enoyl reductase (ER)" evidence="7">
    <location>
        <begin position="10"/>
        <end position="338"/>
    </location>
</feature>
<dbReference type="Proteomes" id="UP000266745">
    <property type="component" value="Chromosome"/>
</dbReference>
<evidence type="ECO:0000259" key="7">
    <source>
        <dbReference type="SMART" id="SM00829"/>
    </source>
</evidence>
<dbReference type="SUPFAM" id="SSF50129">
    <property type="entry name" value="GroES-like"/>
    <property type="match status" value="1"/>
</dbReference>
<keyword evidence="4 6" id="KW-0862">Zinc</keyword>
<dbReference type="AlphaFoldDB" id="A0A3G1B8P5"/>
<name>A0A3G1B8P5_9ARCH</name>
<comment type="cofactor">
    <cofactor evidence="1 6">
        <name>Zn(2+)</name>
        <dbReference type="ChEBI" id="CHEBI:29105"/>
    </cofactor>
</comment>
<dbReference type="Gene3D" id="3.90.180.10">
    <property type="entry name" value="Medium-chain alcohol dehydrogenases, catalytic domain"/>
    <property type="match status" value="1"/>
</dbReference>
<keyword evidence="3 6" id="KW-0479">Metal-binding</keyword>
<evidence type="ECO:0000256" key="1">
    <source>
        <dbReference type="ARBA" id="ARBA00001947"/>
    </source>
</evidence>
<dbReference type="GO" id="GO:0004022">
    <property type="term" value="F:alcohol dehydrogenase (NAD+) activity"/>
    <property type="evidence" value="ECO:0007669"/>
    <property type="project" value="TreeGrafter"/>
</dbReference>
<dbReference type="InterPro" id="IPR020843">
    <property type="entry name" value="ER"/>
</dbReference>
<comment type="similarity">
    <text evidence="2 6">Belongs to the zinc-containing alcohol dehydrogenase family.</text>
</comment>
<evidence type="ECO:0000256" key="5">
    <source>
        <dbReference type="ARBA" id="ARBA00023002"/>
    </source>
</evidence>
<protein>
    <submittedName>
        <fullName evidence="8">Zinc-dependent alcohol dehydrogenase</fullName>
    </submittedName>
</protein>
<dbReference type="InterPro" id="IPR011032">
    <property type="entry name" value="GroES-like_sf"/>
</dbReference>
<dbReference type="InterPro" id="IPR036291">
    <property type="entry name" value="NAD(P)-bd_dom_sf"/>
</dbReference>
<dbReference type="GO" id="GO:0008270">
    <property type="term" value="F:zinc ion binding"/>
    <property type="evidence" value="ECO:0007669"/>
    <property type="project" value="InterPro"/>
</dbReference>
<dbReference type="EMBL" id="CP011097">
    <property type="protein sequence ID" value="AJZ76521.1"/>
    <property type="molecule type" value="Genomic_DNA"/>
</dbReference>
<organism evidence="8 9">
    <name type="scientific">Candidatus Nitrosotenuis cloacae</name>
    <dbReference type="NCBI Taxonomy" id="1603555"/>
    <lineage>
        <taxon>Archaea</taxon>
        <taxon>Nitrososphaerota</taxon>
        <taxon>Candidatus Nitrosotenuis</taxon>
    </lineage>
</organism>
<dbReference type="GO" id="GO:0005737">
    <property type="term" value="C:cytoplasm"/>
    <property type="evidence" value="ECO:0007669"/>
    <property type="project" value="TreeGrafter"/>
</dbReference>
<dbReference type="OrthoDB" id="8709at2157"/>
<proteinExistence type="inferred from homology"/>
<dbReference type="STRING" id="1603555.SU86_000205"/>
<accession>A0A3G1B8P5</accession>
<sequence>MRAMVLEKLGPIEGKPLQLREIETHKIKKNNDLLIKIEGCGVCRSQLHGIEGDWVKYGIPPALPTVPGHEIVGTIIETGPGVKALRVGQRIGISPLHGSCMYCNYCKTGREHLCDKAEITGESLLGGYAEYITVSEDFATPIPDSMKSEYAAPLFCAGITAYKAVKASEPTKGKTVGIFGVGGVGHLTVEFAKIAGLRVIGVARNKAHLDVAKQVGADNVIQYTNQPEFLGLLKKEEGLLDSAIVFAPSEHVVDTAINSVKKGGTIVLGVLANIPSFDVFSEKTLRGTLIGSRSDMSDVIRLAKENDIKVIYKTYPLEQANQVLEDLKFSRIAARAVLTP</sequence>
<evidence type="ECO:0000256" key="6">
    <source>
        <dbReference type="RuleBase" id="RU361277"/>
    </source>
</evidence>
<dbReference type="PROSITE" id="PS00059">
    <property type="entry name" value="ADH_ZINC"/>
    <property type="match status" value="1"/>
</dbReference>
<dbReference type="InterPro" id="IPR013149">
    <property type="entry name" value="ADH-like_C"/>
</dbReference>
<dbReference type="GeneID" id="24874797"/>
<dbReference type="KEGG" id="tah:SU86_000205"/>
<dbReference type="Pfam" id="PF00107">
    <property type="entry name" value="ADH_zinc_N"/>
    <property type="match status" value="1"/>
</dbReference>
<keyword evidence="9" id="KW-1185">Reference proteome</keyword>
<dbReference type="PANTHER" id="PTHR42940">
    <property type="entry name" value="ALCOHOL DEHYDROGENASE 1-RELATED"/>
    <property type="match status" value="1"/>
</dbReference>
<dbReference type="Pfam" id="PF08240">
    <property type="entry name" value="ADH_N"/>
    <property type="match status" value="1"/>
</dbReference>
<evidence type="ECO:0000256" key="4">
    <source>
        <dbReference type="ARBA" id="ARBA00022833"/>
    </source>
</evidence>
<reference evidence="8 9" key="1">
    <citation type="journal article" date="2016" name="Sci. Rep.">
        <title>A novel ammonia-oxidizing archaeon from wastewater treatment plant: Its enrichment, physiological and genomic characteristics.</title>
        <authorList>
            <person name="Li Y."/>
            <person name="Ding K."/>
            <person name="Wen X."/>
            <person name="Zhang B."/>
            <person name="Shen B."/>
            <person name="Yang Y."/>
        </authorList>
    </citation>
    <scope>NUCLEOTIDE SEQUENCE [LARGE SCALE GENOMIC DNA]</scope>
    <source>
        <strain evidence="8 9">SAT1</strain>
    </source>
</reference>
<evidence type="ECO:0000313" key="8">
    <source>
        <dbReference type="EMBL" id="AJZ76521.1"/>
    </source>
</evidence>
<dbReference type="SUPFAM" id="SSF51735">
    <property type="entry name" value="NAD(P)-binding Rossmann-fold domains"/>
    <property type="match status" value="1"/>
</dbReference>
<dbReference type="Gene3D" id="3.40.50.720">
    <property type="entry name" value="NAD(P)-binding Rossmann-like Domain"/>
    <property type="match status" value="1"/>
</dbReference>
<dbReference type="InterPro" id="IPR013154">
    <property type="entry name" value="ADH-like_N"/>
</dbReference>
<dbReference type="InterPro" id="IPR002328">
    <property type="entry name" value="ADH_Zn_CS"/>
</dbReference>
<evidence type="ECO:0000256" key="2">
    <source>
        <dbReference type="ARBA" id="ARBA00008072"/>
    </source>
</evidence>
<dbReference type="PANTHER" id="PTHR42940:SF8">
    <property type="entry name" value="VACUOLAR PROTEIN SORTING-ASSOCIATED PROTEIN 11"/>
    <property type="match status" value="1"/>
</dbReference>
<evidence type="ECO:0000313" key="9">
    <source>
        <dbReference type="Proteomes" id="UP000266745"/>
    </source>
</evidence>